<organism evidence="2 3">
    <name type="scientific">Cirrhinus mrigala</name>
    <name type="common">Mrigala</name>
    <dbReference type="NCBI Taxonomy" id="683832"/>
    <lineage>
        <taxon>Eukaryota</taxon>
        <taxon>Metazoa</taxon>
        <taxon>Chordata</taxon>
        <taxon>Craniata</taxon>
        <taxon>Vertebrata</taxon>
        <taxon>Euteleostomi</taxon>
        <taxon>Actinopterygii</taxon>
        <taxon>Neopterygii</taxon>
        <taxon>Teleostei</taxon>
        <taxon>Ostariophysi</taxon>
        <taxon>Cypriniformes</taxon>
        <taxon>Cyprinidae</taxon>
        <taxon>Labeoninae</taxon>
        <taxon>Labeonini</taxon>
        <taxon>Cirrhinus</taxon>
    </lineage>
</organism>
<name>A0ABD0RG86_CIRMR</name>
<accession>A0ABD0RG86</accession>
<evidence type="ECO:0000313" key="3">
    <source>
        <dbReference type="Proteomes" id="UP001529510"/>
    </source>
</evidence>
<reference evidence="2 3" key="1">
    <citation type="submission" date="2024-05" db="EMBL/GenBank/DDBJ databases">
        <title>Genome sequencing and assembly of Indian major carp, Cirrhinus mrigala (Hamilton, 1822).</title>
        <authorList>
            <person name="Mohindra V."/>
            <person name="Chowdhury L.M."/>
            <person name="Lal K."/>
            <person name="Jena J.K."/>
        </authorList>
    </citation>
    <scope>NUCLEOTIDE SEQUENCE [LARGE SCALE GENOMIC DNA]</scope>
    <source>
        <strain evidence="2">CM1030</strain>
        <tissue evidence="2">Blood</tissue>
    </source>
</reference>
<protein>
    <submittedName>
        <fullName evidence="2">Uncharacterized protein</fullName>
    </submittedName>
</protein>
<dbReference type="AlphaFoldDB" id="A0ABD0RG86"/>
<evidence type="ECO:0000313" key="2">
    <source>
        <dbReference type="EMBL" id="KAL0196857.1"/>
    </source>
</evidence>
<feature type="compositionally biased region" description="Polar residues" evidence="1">
    <location>
        <begin position="47"/>
        <end position="56"/>
    </location>
</feature>
<feature type="non-terminal residue" evidence="2">
    <location>
        <position position="1"/>
    </location>
</feature>
<dbReference type="Proteomes" id="UP001529510">
    <property type="component" value="Unassembled WGS sequence"/>
</dbReference>
<feature type="compositionally biased region" description="Low complexity" evidence="1">
    <location>
        <begin position="57"/>
        <end position="71"/>
    </location>
</feature>
<dbReference type="EMBL" id="JAMKFB020000003">
    <property type="protein sequence ID" value="KAL0196857.1"/>
    <property type="molecule type" value="Genomic_DNA"/>
</dbReference>
<proteinExistence type="predicted"/>
<gene>
    <name evidence="2" type="ORF">M9458_005397</name>
</gene>
<comment type="caution">
    <text evidence="2">The sequence shown here is derived from an EMBL/GenBank/DDBJ whole genome shotgun (WGS) entry which is preliminary data.</text>
</comment>
<evidence type="ECO:0000256" key="1">
    <source>
        <dbReference type="SAM" id="MobiDB-lite"/>
    </source>
</evidence>
<keyword evidence="3" id="KW-1185">Reference proteome</keyword>
<feature type="non-terminal residue" evidence="2">
    <location>
        <position position="71"/>
    </location>
</feature>
<feature type="region of interest" description="Disordered" evidence="1">
    <location>
        <begin position="47"/>
        <end position="71"/>
    </location>
</feature>
<sequence length="71" mass="7680">YSSAALEFEKEHQINPVYDSPRMSRRSLRLQTSSGLYGDNSFAELTGNHNVGSYKQTSTSTSTAASSSSVS</sequence>